<evidence type="ECO:0000256" key="5">
    <source>
        <dbReference type="RuleBase" id="RU367124"/>
    </source>
</evidence>
<evidence type="ECO:0000313" key="6">
    <source>
        <dbReference type="EMBL" id="KAL3667644.1"/>
    </source>
</evidence>
<organism evidence="6 7">
    <name type="scientific">Phytophthora oleae</name>
    <dbReference type="NCBI Taxonomy" id="2107226"/>
    <lineage>
        <taxon>Eukaryota</taxon>
        <taxon>Sar</taxon>
        <taxon>Stramenopiles</taxon>
        <taxon>Oomycota</taxon>
        <taxon>Peronosporomycetes</taxon>
        <taxon>Peronosporales</taxon>
        <taxon>Peronosporaceae</taxon>
        <taxon>Phytophthora</taxon>
    </lineage>
</organism>
<dbReference type="InterPro" id="IPR031825">
    <property type="entry name" value="RXLR"/>
</dbReference>
<evidence type="ECO:0000256" key="2">
    <source>
        <dbReference type="ARBA" id="ARBA00010400"/>
    </source>
</evidence>
<evidence type="ECO:0000256" key="1">
    <source>
        <dbReference type="ARBA" id="ARBA00004613"/>
    </source>
</evidence>
<keyword evidence="7" id="KW-1185">Reference proteome</keyword>
<sequence>MRVCFVVLASVSALIAGGAPAFATASEKAEVLSSVNTNKFEGTTQRFLRSHDKDSAVEEERGIDADKLLKIINADDIALALTNYEKRVELFQKWWQYEDDVVAKLMEMPNRIKNLPILTKFNNFRTSMHYNQVLTPWLSTKDLDDVGTALAAYNMKPMKEQFAKWYKSGVTSPEFSAAIAKVENSVKRKRYGALDSHYKMFVQGEANKTARAAAKKVEEFAAKKAQAKKIADAAAKAAAKRTAELQAKKAAAKKIADAAAKRAAEFKAKRSATAA</sequence>
<dbReference type="Pfam" id="PF16810">
    <property type="entry name" value="RXLR"/>
    <property type="match status" value="1"/>
</dbReference>
<comment type="caution">
    <text evidence="6">The sequence shown here is derived from an EMBL/GenBank/DDBJ whole genome shotgun (WGS) entry which is preliminary data.</text>
</comment>
<reference evidence="6 7" key="1">
    <citation type="submission" date="2024-09" db="EMBL/GenBank/DDBJ databases">
        <title>Genome sequencing and assembly of Phytophthora oleae, isolate VK10A, causative agent of rot of olive drupes.</title>
        <authorList>
            <person name="Conti Taguali S."/>
            <person name="Riolo M."/>
            <person name="La Spada F."/>
            <person name="Cacciola S.O."/>
            <person name="Dionisio G."/>
        </authorList>
    </citation>
    <scope>NUCLEOTIDE SEQUENCE [LARGE SCALE GENOMIC DNA]</scope>
    <source>
        <strain evidence="6 7">VK10A</strain>
    </source>
</reference>
<gene>
    <name evidence="6" type="ORF">V7S43_007198</name>
</gene>
<comment type="domain">
    <text evidence="5">The RxLR-dEER motif acts to carry the protein into the host cell cytoplasm through binding to cell surface phosphatidylinositol-3-phosphate.</text>
</comment>
<dbReference type="Proteomes" id="UP001632037">
    <property type="component" value="Unassembled WGS sequence"/>
</dbReference>
<keyword evidence="3 5" id="KW-0964">Secreted</keyword>
<protein>
    <recommendedName>
        <fullName evidence="5">RxLR effector protein</fullName>
    </recommendedName>
</protein>
<comment type="similarity">
    <text evidence="2 5">Belongs to the RxLR effector family.</text>
</comment>
<name>A0ABD3FPV0_9STRA</name>
<accession>A0ABD3FPV0</accession>
<feature type="chain" id="PRO_5044529953" description="RxLR effector protein" evidence="5">
    <location>
        <begin position="22"/>
        <end position="275"/>
    </location>
</feature>
<keyword evidence="4 5" id="KW-0732">Signal</keyword>
<dbReference type="AlphaFoldDB" id="A0ABD3FPV0"/>
<dbReference type="EMBL" id="JBIMZQ010000013">
    <property type="protein sequence ID" value="KAL3667644.1"/>
    <property type="molecule type" value="Genomic_DNA"/>
</dbReference>
<evidence type="ECO:0000256" key="3">
    <source>
        <dbReference type="ARBA" id="ARBA00022525"/>
    </source>
</evidence>
<dbReference type="GO" id="GO:0005576">
    <property type="term" value="C:extracellular region"/>
    <property type="evidence" value="ECO:0007669"/>
    <property type="project" value="UniProtKB-SubCell"/>
</dbReference>
<comment type="function">
    <text evidence="5">Effector that suppresses plant defense responses during pathogen infection.</text>
</comment>
<evidence type="ECO:0000256" key="4">
    <source>
        <dbReference type="ARBA" id="ARBA00022729"/>
    </source>
</evidence>
<proteinExistence type="inferred from homology"/>
<evidence type="ECO:0000313" key="7">
    <source>
        <dbReference type="Proteomes" id="UP001632037"/>
    </source>
</evidence>
<comment type="subcellular location">
    <subcellularLocation>
        <location evidence="1 5">Secreted</location>
    </subcellularLocation>
</comment>
<feature type="signal peptide" evidence="5">
    <location>
        <begin position="1"/>
        <end position="21"/>
    </location>
</feature>